<dbReference type="InterPro" id="IPR050863">
    <property type="entry name" value="CenT-Element_Derived"/>
</dbReference>
<evidence type="ECO:0000313" key="4">
    <source>
        <dbReference type="Proteomes" id="UP000675881"/>
    </source>
</evidence>
<proteinExistence type="predicted"/>
<feature type="region of interest" description="Disordered" evidence="1">
    <location>
        <begin position="284"/>
        <end position="308"/>
    </location>
</feature>
<accession>A0A7R8CLD3</accession>
<reference evidence="3" key="1">
    <citation type="submission" date="2021-02" db="EMBL/GenBank/DDBJ databases">
        <authorList>
            <person name="Bekaert M."/>
        </authorList>
    </citation>
    <scope>NUCLEOTIDE SEQUENCE</scope>
    <source>
        <strain evidence="3">IoA-00</strain>
    </source>
</reference>
<sequence length="308" mass="34115">MQGLSLWKPGKTSIARASAFNRYNIGKFFELLTDVFSKYNFPSHCVYNLVETPVQCLPRQERSKLADNVCRDGVLVTLVGIACGSENTMPPAFVFPRANYKPQMLVGVPPGSLGLAHTSEWMPMSNFMLVIRYFVKYSKLTVEDPVLLVLDNHVTHLSFSVLDYAKNNHVHLLTMLLHTSNKTQPLDRTIFGPAKCVFNVLLSSRVKDHPHQPVTIYDMAWLMGSSFLSAATPQNIIRGFKTGGNCPLKPNIFIDANFDPSKVTDQQSVSEYGSESAVFVELTDTSASDSATSKGVVSPRDFKGFPKA</sequence>
<dbReference type="AlphaFoldDB" id="A0A7R8CLD3"/>
<dbReference type="Pfam" id="PF03184">
    <property type="entry name" value="DDE_1"/>
    <property type="match status" value="1"/>
</dbReference>
<dbReference type="InterPro" id="IPR004875">
    <property type="entry name" value="DDE_SF_endonuclease_dom"/>
</dbReference>
<dbReference type="EMBL" id="HG994593">
    <property type="protein sequence ID" value="CAF2854358.1"/>
    <property type="molecule type" value="Genomic_DNA"/>
</dbReference>
<organism evidence="3 4">
    <name type="scientific">Lepeophtheirus salmonis</name>
    <name type="common">Salmon louse</name>
    <name type="synonym">Caligus salmonis</name>
    <dbReference type="NCBI Taxonomy" id="72036"/>
    <lineage>
        <taxon>Eukaryota</taxon>
        <taxon>Metazoa</taxon>
        <taxon>Ecdysozoa</taxon>
        <taxon>Arthropoda</taxon>
        <taxon>Crustacea</taxon>
        <taxon>Multicrustacea</taxon>
        <taxon>Hexanauplia</taxon>
        <taxon>Copepoda</taxon>
        <taxon>Siphonostomatoida</taxon>
        <taxon>Caligidae</taxon>
        <taxon>Lepeophtheirus</taxon>
    </lineage>
</organism>
<gene>
    <name evidence="3" type="ORF">LSAA_5665</name>
</gene>
<evidence type="ECO:0000313" key="3">
    <source>
        <dbReference type="EMBL" id="CAF2854358.1"/>
    </source>
</evidence>
<feature type="compositionally biased region" description="Low complexity" evidence="1">
    <location>
        <begin position="284"/>
        <end position="293"/>
    </location>
</feature>
<dbReference type="PANTHER" id="PTHR19303:SF74">
    <property type="entry name" value="POGO TRANSPOSABLE ELEMENT WITH KRAB DOMAIN"/>
    <property type="match status" value="1"/>
</dbReference>
<dbReference type="GO" id="GO:0005634">
    <property type="term" value="C:nucleus"/>
    <property type="evidence" value="ECO:0007669"/>
    <property type="project" value="TreeGrafter"/>
</dbReference>
<keyword evidence="4" id="KW-1185">Reference proteome</keyword>
<dbReference type="Proteomes" id="UP000675881">
    <property type="component" value="Chromosome 14"/>
</dbReference>
<evidence type="ECO:0000256" key="1">
    <source>
        <dbReference type="SAM" id="MobiDB-lite"/>
    </source>
</evidence>
<protein>
    <submittedName>
        <fullName evidence="3">(salmon louse) hypothetical protein</fullName>
    </submittedName>
</protein>
<evidence type="ECO:0000259" key="2">
    <source>
        <dbReference type="Pfam" id="PF03184"/>
    </source>
</evidence>
<feature type="domain" description="DDE-1" evidence="2">
    <location>
        <begin position="120"/>
        <end position="195"/>
    </location>
</feature>
<dbReference type="OrthoDB" id="6377204at2759"/>
<dbReference type="GO" id="GO:0003677">
    <property type="term" value="F:DNA binding"/>
    <property type="evidence" value="ECO:0007669"/>
    <property type="project" value="TreeGrafter"/>
</dbReference>
<name>A0A7R8CLD3_LEPSM</name>
<dbReference type="PANTHER" id="PTHR19303">
    <property type="entry name" value="TRANSPOSON"/>
    <property type="match status" value="1"/>
</dbReference>